<name>A0A2M8LDX2_9BACT</name>
<dbReference type="InterPro" id="IPR037121">
    <property type="entry name" value="Ribosomal_bL25_C"/>
</dbReference>
<feature type="region of interest" description="Disordered" evidence="6">
    <location>
        <begin position="206"/>
        <end position="251"/>
    </location>
</feature>
<dbReference type="GO" id="GO:0006412">
    <property type="term" value="P:translation"/>
    <property type="evidence" value="ECO:0007669"/>
    <property type="project" value="UniProtKB-UniRule"/>
</dbReference>
<dbReference type="Gene3D" id="2.40.240.10">
    <property type="entry name" value="Ribosomal Protein L25, Chain P"/>
    <property type="match status" value="1"/>
</dbReference>
<dbReference type="GO" id="GO:0008097">
    <property type="term" value="F:5S rRNA binding"/>
    <property type="evidence" value="ECO:0007669"/>
    <property type="project" value="InterPro"/>
</dbReference>
<evidence type="ECO:0000313" key="9">
    <source>
        <dbReference type="EMBL" id="PJE75633.1"/>
    </source>
</evidence>
<sequence length="251" mass="27305">MTYLPFTRRLPTVHLRSYNLIEMAQKFSLAVQQRTVFGKKNKGLRSEGIIPGVVYGQGKKNIDVAITLGQFQKLFNAAGESSLVDLSVGDAAPFVVLIHDVQRQPVTGDIEHVDFYRVNMKKTLTATVALAFSGESPAVKEQGGVLVKALDHVEIECLPSDLVHELTVDLGVLANIDDALHVKDVPTPNGVAITNDPETVVVAVHPPRKEEEETPVVAADVSEVEVEKKGKTEDAEGEEKSDADTKKTEDK</sequence>
<dbReference type="InterPro" id="IPR001021">
    <property type="entry name" value="Ribosomal_bL25_long"/>
</dbReference>
<dbReference type="InterPro" id="IPR029751">
    <property type="entry name" value="Ribosomal_L25_dom"/>
</dbReference>
<keyword evidence="1 5" id="KW-0699">rRNA-binding</keyword>
<evidence type="ECO:0000256" key="1">
    <source>
        <dbReference type="ARBA" id="ARBA00022730"/>
    </source>
</evidence>
<dbReference type="Proteomes" id="UP000231152">
    <property type="component" value="Unassembled WGS sequence"/>
</dbReference>
<keyword evidence="2 5" id="KW-0694">RNA-binding</keyword>
<dbReference type="NCBIfam" id="TIGR00731">
    <property type="entry name" value="bL25_bact_ctc"/>
    <property type="match status" value="1"/>
</dbReference>
<dbReference type="CDD" id="cd00495">
    <property type="entry name" value="Ribosomal_L25_TL5_CTC"/>
    <property type="match status" value="1"/>
</dbReference>
<comment type="subunit">
    <text evidence="5">Part of the 50S ribosomal subunit; part of the 5S rRNA/L5/L18/L25 subcomplex. Contacts the 5S rRNA. Binds to the 5S rRNA independently of L5 and L18.</text>
</comment>
<feature type="domain" description="Large ribosomal subunit protein bL25 beta" evidence="8">
    <location>
        <begin position="124"/>
        <end position="208"/>
    </location>
</feature>
<evidence type="ECO:0000259" key="7">
    <source>
        <dbReference type="Pfam" id="PF01386"/>
    </source>
</evidence>
<feature type="compositionally biased region" description="Basic and acidic residues" evidence="6">
    <location>
        <begin position="225"/>
        <end position="251"/>
    </location>
</feature>
<organism evidence="9 10">
    <name type="scientific">Candidatus Uhrbacteria bacterium CG10_big_fil_rev_8_21_14_0_10_48_11</name>
    <dbReference type="NCBI Taxonomy" id="1975037"/>
    <lineage>
        <taxon>Bacteria</taxon>
        <taxon>Candidatus Uhriibacteriota</taxon>
    </lineage>
</organism>
<evidence type="ECO:0000256" key="5">
    <source>
        <dbReference type="HAMAP-Rule" id="MF_01334"/>
    </source>
</evidence>
<comment type="similarity">
    <text evidence="5">Belongs to the bacterial ribosomal protein bL25 family. CTC subfamily.</text>
</comment>
<dbReference type="PANTHER" id="PTHR33284">
    <property type="entry name" value="RIBOSOMAL PROTEIN L25/GLN-TRNA SYNTHETASE, ANTI-CODON-BINDING DOMAIN-CONTAINING PROTEIN"/>
    <property type="match status" value="1"/>
</dbReference>
<keyword evidence="4 5" id="KW-0687">Ribonucleoprotein</keyword>
<dbReference type="InterPro" id="IPR020056">
    <property type="entry name" value="Rbsml_bL25/Gln-tRNA_synth_N"/>
</dbReference>
<dbReference type="EMBL" id="PFET01000012">
    <property type="protein sequence ID" value="PJE75633.1"/>
    <property type="molecule type" value="Genomic_DNA"/>
</dbReference>
<evidence type="ECO:0000313" key="10">
    <source>
        <dbReference type="Proteomes" id="UP000231152"/>
    </source>
</evidence>
<dbReference type="Gene3D" id="2.170.120.20">
    <property type="entry name" value="Ribosomal protein L25, beta domain"/>
    <property type="match status" value="1"/>
</dbReference>
<evidence type="ECO:0000256" key="4">
    <source>
        <dbReference type="ARBA" id="ARBA00023274"/>
    </source>
</evidence>
<gene>
    <name evidence="5" type="primary">rplY</name>
    <name evidence="5" type="synonym">ctc</name>
    <name evidence="9" type="ORF">COV04_03480</name>
</gene>
<proteinExistence type="inferred from homology"/>
<dbReference type="Pfam" id="PF01386">
    <property type="entry name" value="Ribosomal_L25p"/>
    <property type="match status" value="1"/>
</dbReference>
<dbReference type="InterPro" id="IPR020057">
    <property type="entry name" value="Ribosomal_bL25_b-dom"/>
</dbReference>
<evidence type="ECO:0000256" key="3">
    <source>
        <dbReference type="ARBA" id="ARBA00022980"/>
    </source>
</evidence>
<dbReference type="GO" id="GO:0022625">
    <property type="term" value="C:cytosolic large ribosomal subunit"/>
    <property type="evidence" value="ECO:0007669"/>
    <property type="project" value="TreeGrafter"/>
</dbReference>
<evidence type="ECO:0000259" key="8">
    <source>
        <dbReference type="Pfam" id="PF14693"/>
    </source>
</evidence>
<feature type="domain" description="Large ribosomal subunit protein bL25 L25" evidence="7">
    <location>
        <begin position="29"/>
        <end position="115"/>
    </location>
</feature>
<dbReference type="AlphaFoldDB" id="A0A2M8LDX2"/>
<dbReference type="SUPFAM" id="SSF50715">
    <property type="entry name" value="Ribosomal protein L25-like"/>
    <property type="match status" value="1"/>
</dbReference>
<accession>A0A2M8LDX2</accession>
<dbReference type="InterPro" id="IPR011035">
    <property type="entry name" value="Ribosomal_bL25/Gln-tRNA_synth"/>
</dbReference>
<dbReference type="PANTHER" id="PTHR33284:SF1">
    <property type="entry name" value="RIBOSOMAL PROTEIN L25_GLN-TRNA SYNTHETASE, ANTI-CODON-BINDING DOMAIN-CONTAINING PROTEIN"/>
    <property type="match status" value="1"/>
</dbReference>
<evidence type="ECO:0000256" key="2">
    <source>
        <dbReference type="ARBA" id="ARBA00022884"/>
    </source>
</evidence>
<dbReference type="HAMAP" id="MF_01334">
    <property type="entry name" value="Ribosomal_bL25_CTC"/>
    <property type="match status" value="1"/>
</dbReference>
<evidence type="ECO:0000256" key="6">
    <source>
        <dbReference type="SAM" id="MobiDB-lite"/>
    </source>
</evidence>
<dbReference type="InterPro" id="IPR020930">
    <property type="entry name" value="Ribosomal_uL5_bac-type"/>
</dbReference>
<dbReference type="Pfam" id="PF14693">
    <property type="entry name" value="Ribosomal_TL5_C"/>
    <property type="match status" value="1"/>
</dbReference>
<dbReference type="GO" id="GO:0003735">
    <property type="term" value="F:structural constituent of ribosome"/>
    <property type="evidence" value="ECO:0007669"/>
    <property type="project" value="InterPro"/>
</dbReference>
<comment type="function">
    <text evidence="5">This is one of the proteins that binds to the 5S RNA in the ribosome where it forms part of the central protuberance.</text>
</comment>
<protein>
    <recommendedName>
        <fullName evidence="5">Large ribosomal subunit protein bL25</fullName>
    </recommendedName>
    <alternativeName>
        <fullName evidence="5">General stress protein CTC</fullName>
    </alternativeName>
</protein>
<reference evidence="9 10" key="1">
    <citation type="submission" date="2017-09" db="EMBL/GenBank/DDBJ databases">
        <title>Depth-based differentiation of microbial function through sediment-hosted aquifers and enrichment of novel symbionts in the deep terrestrial subsurface.</title>
        <authorList>
            <person name="Probst A.J."/>
            <person name="Ladd B."/>
            <person name="Jarett J.K."/>
            <person name="Geller-Mcgrath D.E."/>
            <person name="Sieber C.M."/>
            <person name="Emerson J.B."/>
            <person name="Anantharaman K."/>
            <person name="Thomas B.C."/>
            <person name="Malmstrom R."/>
            <person name="Stieglmeier M."/>
            <person name="Klingl A."/>
            <person name="Woyke T."/>
            <person name="Ryan C.M."/>
            <person name="Banfield J.F."/>
        </authorList>
    </citation>
    <scope>NUCLEOTIDE SEQUENCE [LARGE SCALE GENOMIC DNA]</scope>
    <source>
        <strain evidence="9">CG10_big_fil_rev_8_21_14_0_10_48_11</strain>
    </source>
</reference>
<comment type="caution">
    <text evidence="9">The sequence shown here is derived from an EMBL/GenBank/DDBJ whole genome shotgun (WGS) entry which is preliminary data.</text>
</comment>
<keyword evidence="3 5" id="KW-0689">Ribosomal protein</keyword>